<keyword evidence="1" id="KW-0812">Transmembrane</keyword>
<name>A0A6J7D137_9ZZZZ</name>
<dbReference type="EMBL" id="CAFBLP010000005">
    <property type="protein sequence ID" value="CAB4862748.1"/>
    <property type="molecule type" value="Genomic_DNA"/>
</dbReference>
<organism evidence="2">
    <name type="scientific">freshwater metagenome</name>
    <dbReference type="NCBI Taxonomy" id="449393"/>
    <lineage>
        <taxon>unclassified sequences</taxon>
        <taxon>metagenomes</taxon>
        <taxon>ecological metagenomes</taxon>
    </lineage>
</organism>
<evidence type="ECO:0000256" key="1">
    <source>
        <dbReference type="SAM" id="Phobius"/>
    </source>
</evidence>
<reference evidence="2" key="1">
    <citation type="submission" date="2020-05" db="EMBL/GenBank/DDBJ databases">
        <authorList>
            <person name="Chiriac C."/>
            <person name="Salcher M."/>
            <person name="Ghai R."/>
            <person name="Kavagutti S V."/>
        </authorList>
    </citation>
    <scope>NUCLEOTIDE SEQUENCE</scope>
</reference>
<dbReference type="AlphaFoldDB" id="A0A6J7D137"/>
<evidence type="ECO:0000313" key="2">
    <source>
        <dbReference type="EMBL" id="CAB4862748.1"/>
    </source>
</evidence>
<gene>
    <name evidence="2" type="ORF">UFOPK3376_00361</name>
</gene>
<accession>A0A6J7D137</accession>
<dbReference type="InterPro" id="IPR013783">
    <property type="entry name" value="Ig-like_fold"/>
</dbReference>
<dbReference type="Gene3D" id="2.60.40.10">
    <property type="entry name" value="Immunoglobulins"/>
    <property type="match status" value="1"/>
</dbReference>
<sequence length="159" mass="15724">MRKIALLLFAAALPMLGSSAAAFAYPINPPAIDISNDAPQPGSNVTLSVNAFCPGTTVTFTVNGNVVGTAVADDSGHASLVIVAPAVVGVYVVVATSPPECGLTATSQLSISPVPSTVPLPVTGSDSSFPLQIGLVALAAGVGMVSVATVRRRKPASAA</sequence>
<feature type="transmembrane region" description="Helical" evidence="1">
    <location>
        <begin position="129"/>
        <end position="150"/>
    </location>
</feature>
<keyword evidence="1" id="KW-1133">Transmembrane helix</keyword>
<keyword evidence="1" id="KW-0472">Membrane</keyword>
<protein>
    <submittedName>
        <fullName evidence="2">Unannotated protein</fullName>
    </submittedName>
</protein>
<proteinExistence type="predicted"/>